<reference evidence="1 2" key="1">
    <citation type="submission" date="2013-02" db="EMBL/GenBank/DDBJ databases">
        <authorList>
            <person name="Fiebig A."/>
            <person name="Goeker M."/>
            <person name="Klenk H.-P.P."/>
        </authorList>
    </citation>
    <scope>NUCLEOTIDE SEQUENCE [LARGE SCALE GENOMIC DNA]</scope>
    <source>
        <strain evidence="1 2">DSM 19309</strain>
    </source>
</reference>
<dbReference type="AlphaFoldDB" id="A0A017HJ71"/>
<gene>
    <name evidence="1" type="ORF">Rumeso_04086</name>
</gene>
<evidence type="ECO:0000313" key="2">
    <source>
        <dbReference type="Proteomes" id="UP000019666"/>
    </source>
</evidence>
<evidence type="ECO:0000313" key="1">
    <source>
        <dbReference type="EMBL" id="EYD74401.1"/>
    </source>
</evidence>
<dbReference type="EMBL" id="AOSK01000116">
    <property type="protein sequence ID" value="EYD74401.1"/>
    <property type="molecule type" value="Genomic_DNA"/>
</dbReference>
<name>A0A017HJ71_9RHOB</name>
<proteinExistence type="predicted"/>
<sequence length="39" mass="4293">MGRLRGRLRPGRTALAQNFDQVGIGGRRVLLAMRAALML</sequence>
<comment type="caution">
    <text evidence="1">The sequence shown here is derived from an EMBL/GenBank/DDBJ whole genome shotgun (WGS) entry which is preliminary data.</text>
</comment>
<organism evidence="1 2">
    <name type="scientific">Rubellimicrobium mesophilum DSM 19309</name>
    <dbReference type="NCBI Taxonomy" id="442562"/>
    <lineage>
        <taxon>Bacteria</taxon>
        <taxon>Pseudomonadati</taxon>
        <taxon>Pseudomonadota</taxon>
        <taxon>Alphaproteobacteria</taxon>
        <taxon>Rhodobacterales</taxon>
        <taxon>Roseobacteraceae</taxon>
        <taxon>Rubellimicrobium</taxon>
    </lineage>
</organism>
<accession>A0A017HJ71</accession>
<dbReference type="Proteomes" id="UP000019666">
    <property type="component" value="Unassembled WGS sequence"/>
</dbReference>
<dbReference type="HOGENOM" id="CLU_3316402_0_0_5"/>
<keyword evidence="2" id="KW-1185">Reference proteome</keyword>
<protein>
    <submittedName>
        <fullName evidence="1">Uncharacterized protein</fullName>
    </submittedName>
</protein>